<evidence type="ECO:0000256" key="2">
    <source>
        <dbReference type="ARBA" id="ARBA00022475"/>
    </source>
</evidence>
<feature type="transmembrane region" description="Helical" evidence="6">
    <location>
        <begin position="286"/>
        <end position="314"/>
    </location>
</feature>
<dbReference type="Pfam" id="PF12704">
    <property type="entry name" value="MacB_PCD"/>
    <property type="match status" value="1"/>
</dbReference>
<dbReference type="EMBL" id="MH460878">
    <property type="protein sequence ID" value="AXH01415.1"/>
    <property type="molecule type" value="Genomic_DNA"/>
</dbReference>
<evidence type="ECO:0000256" key="6">
    <source>
        <dbReference type="SAM" id="Phobius"/>
    </source>
</evidence>
<dbReference type="GO" id="GO:0005886">
    <property type="term" value="C:plasma membrane"/>
    <property type="evidence" value="ECO:0007669"/>
    <property type="project" value="UniProtKB-SubCell"/>
</dbReference>
<dbReference type="InterPro" id="IPR003838">
    <property type="entry name" value="ABC3_permease_C"/>
</dbReference>
<dbReference type="InterPro" id="IPR025857">
    <property type="entry name" value="MacB_PCD"/>
</dbReference>
<dbReference type="RefSeq" id="WP_117187977.1">
    <property type="nucleotide sequence ID" value="NZ_NPKU01000013.1"/>
</dbReference>
<protein>
    <submittedName>
        <fullName evidence="9">ABC transporter, permease protein</fullName>
    </submittedName>
</protein>
<feature type="domain" description="MacB-like periplasmic core" evidence="8">
    <location>
        <begin position="3"/>
        <end position="209"/>
    </location>
</feature>
<evidence type="ECO:0000256" key="4">
    <source>
        <dbReference type="ARBA" id="ARBA00022989"/>
    </source>
</evidence>
<dbReference type="AlphaFoldDB" id="A0A345INJ3"/>
<dbReference type="PANTHER" id="PTHR43738:SF3">
    <property type="entry name" value="ABC TRANSPORTER PERMEASE"/>
    <property type="match status" value="1"/>
</dbReference>
<feature type="transmembrane region" description="Helical" evidence="6">
    <location>
        <begin position="242"/>
        <end position="265"/>
    </location>
</feature>
<evidence type="ECO:0000259" key="8">
    <source>
        <dbReference type="Pfam" id="PF12704"/>
    </source>
</evidence>
<organism evidence="9">
    <name type="scientific">Serratia marcescens</name>
    <dbReference type="NCBI Taxonomy" id="615"/>
    <lineage>
        <taxon>Bacteria</taxon>
        <taxon>Pseudomonadati</taxon>
        <taxon>Pseudomonadota</taxon>
        <taxon>Gammaproteobacteria</taxon>
        <taxon>Enterobacterales</taxon>
        <taxon>Yersiniaceae</taxon>
        <taxon>Serratia</taxon>
    </lineage>
</organism>
<reference evidence="9" key="1">
    <citation type="submission" date="2018-06" db="EMBL/GenBank/DDBJ databases">
        <title>SME-4 producing Serratia marcescens from Argentina and comparison with genomes of other SME-producers.</title>
        <authorList>
            <person name="Dabos L."/>
            <person name="Patino Navarrete R."/>
            <person name="Naas T."/>
        </authorList>
    </citation>
    <scope>NUCLEOTIDE SEQUENCE</scope>
    <source>
        <strain evidence="9">163</strain>
    </source>
</reference>
<dbReference type="Pfam" id="PF02687">
    <property type="entry name" value="FtsX"/>
    <property type="match status" value="1"/>
</dbReference>
<evidence type="ECO:0000259" key="7">
    <source>
        <dbReference type="Pfam" id="PF02687"/>
    </source>
</evidence>
<evidence type="ECO:0000256" key="1">
    <source>
        <dbReference type="ARBA" id="ARBA00004651"/>
    </source>
</evidence>
<accession>A0A345INJ3</accession>
<keyword evidence="4 6" id="KW-1133">Transmembrane helix</keyword>
<dbReference type="PANTHER" id="PTHR43738">
    <property type="entry name" value="ABC TRANSPORTER, MEMBRANE PROTEIN"/>
    <property type="match status" value="1"/>
</dbReference>
<keyword evidence="2" id="KW-1003">Cell membrane</keyword>
<keyword evidence="3 6" id="KW-0812">Transmembrane</keyword>
<evidence type="ECO:0000256" key="3">
    <source>
        <dbReference type="ARBA" id="ARBA00022692"/>
    </source>
</evidence>
<feature type="transmembrane region" description="Helical" evidence="6">
    <location>
        <begin position="334"/>
        <end position="354"/>
    </location>
</feature>
<feature type="domain" description="ABC3 transporter permease C-terminal" evidence="7">
    <location>
        <begin position="252"/>
        <end position="359"/>
    </location>
</feature>
<keyword evidence="5 6" id="KW-0472">Membrane</keyword>
<evidence type="ECO:0000313" key="9">
    <source>
        <dbReference type="EMBL" id="AXH01415.1"/>
    </source>
</evidence>
<sequence>MILLFIASGVMLLLLMLTFDRAFSLKASDPPGADNRLLVLNALSSQMLLPQFYHQKMSQLPALDRLSWGVWVGAYYRHPGWFVPAIAVEDQHYFAMIPSLKIAPGLLERWQNDRQGVLVDSRFAAQYRLKAGDRLPLSSAIWKLAPNPILDLYITGIVEETQTDTPPAVWMHYDYLDSVRQNGKRLVSFFMATPKPGMSAENLSRQIDALFGAERLRGTTQTAPVRMHIKLFMSKLFDFHRVIFWVDLALCLLLALLLSTNFYVMTHKALSDYRTLNYLGFRKSQLIKAVAVQLGAITLAGAIVGIVLSVIFILLLPTLFPAVLNAVEPHFQDYAIGLLLVFILSLVCALPSLLQIARLQEERK</sequence>
<dbReference type="InterPro" id="IPR051125">
    <property type="entry name" value="ABC-4/HrtB_transporter"/>
</dbReference>
<evidence type="ECO:0000256" key="5">
    <source>
        <dbReference type="ARBA" id="ARBA00023136"/>
    </source>
</evidence>
<proteinExistence type="predicted"/>
<name>A0A345INJ3_SERMA</name>
<comment type="subcellular location">
    <subcellularLocation>
        <location evidence="1">Cell membrane</location>
        <topology evidence="1">Multi-pass membrane protein</topology>
    </subcellularLocation>
</comment>